<dbReference type="Proteomes" id="UP000054047">
    <property type="component" value="Unassembled WGS sequence"/>
</dbReference>
<dbReference type="AlphaFoldDB" id="A0A0C2C954"/>
<proteinExistence type="predicted"/>
<protein>
    <submittedName>
        <fullName evidence="1">Uncharacterized protein</fullName>
    </submittedName>
</protein>
<organism evidence="1 2">
    <name type="scientific">Ancylostoma duodenale</name>
    <dbReference type="NCBI Taxonomy" id="51022"/>
    <lineage>
        <taxon>Eukaryota</taxon>
        <taxon>Metazoa</taxon>
        <taxon>Ecdysozoa</taxon>
        <taxon>Nematoda</taxon>
        <taxon>Chromadorea</taxon>
        <taxon>Rhabditida</taxon>
        <taxon>Rhabditina</taxon>
        <taxon>Rhabditomorpha</taxon>
        <taxon>Strongyloidea</taxon>
        <taxon>Ancylostomatidae</taxon>
        <taxon>Ancylostomatinae</taxon>
        <taxon>Ancylostoma</taxon>
    </lineage>
</organism>
<evidence type="ECO:0000313" key="2">
    <source>
        <dbReference type="Proteomes" id="UP000054047"/>
    </source>
</evidence>
<evidence type="ECO:0000313" key="1">
    <source>
        <dbReference type="EMBL" id="KIH52818.1"/>
    </source>
</evidence>
<name>A0A0C2C954_9BILA</name>
<keyword evidence="2" id="KW-1185">Reference proteome</keyword>
<dbReference type="OrthoDB" id="5861985at2759"/>
<sequence length="131" mass="14586">MLLSLNNLNFKTEPRGHNIYQNEAAQPHRSNLTSTEQRGFKKLLRLRSRLRYTVGDKCGSFVVMPQSLDKNITGYTLSDSSTYAETTAAAFRKACEKVRKTISTVVKPKLGANVAKGLLESWSKNAANYTA</sequence>
<gene>
    <name evidence="1" type="ORF">ANCDUO_17072</name>
</gene>
<accession>A0A0C2C954</accession>
<dbReference type="EMBL" id="KN742729">
    <property type="protein sequence ID" value="KIH52818.1"/>
    <property type="molecule type" value="Genomic_DNA"/>
</dbReference>
<reference evidence="1 2" key="1">
    <citation type="submission" date="2013-12" db="EMBL/GenBank/DDBJ databases">
        <title>Draft genome of the parsitic nematode Ancylostoma duodenale.</title>
        <authorList>
            <person name="Mitreva M."/>
        </authorList>
    </citation>
    <scope>NUCLEOTIDE SEQUENCE [LARGE SCALE GENOMIC DNA]</scope>
    <source>
        <strain evidence="1 2">Zhejiang</strain>
    </source>
</reference>